<reference evidence="4 5" key="1">
    <citation type="submission" date="2021-03" db="EMBL/GenBank/DDBJ databases">
        <title>Sequencing the genomes of 1000 actinobacteria strains.</title>
        <authorList>
            <person name="Klenk H.-P."/>
        </authorList>
    </citation>
    <scope>NUCLEOTIDE SEQUENCE [LARGE SCALE GENOMIC DNA]</scope>
    <source>
        <strain evidence="4 5">DSM 46670</strain>
    </source>
</reference>
<sequence length="82" mass="8747">MLPSHLAAMILAARSDVVCLVPDAALLPLTEPAAALGLQLLDIPLPLPPLTIGMAWHPRHAADGGHHWLRNAVRRTVQAPKT</sequence>
<evidence type="ECO:0000256" key="1">
    <source>
        <dbReference type="ARBA" id="ARBA00023015"/>
    </source>
</evidence>
<keyword evidence="2 4" id="KW-0238">DNA-binding</keyword>
<dbReference type="PANTHER" id="PTHR30118">
    <property type="entry name" value="HTH-TYPE TRANSCRIPTIONAL REGULATOR LEUO-RELATED"/>
    <property type="match status" value="1"/>
</dbReference>
<evidence type="ECO:0000313" key="4">
    <source>
        <dbReference type="EMBL" id="MBP2327984.1"/>
    </source>
</evidence>
<dbReference type="Proteomes" id="UP001519332">
    <property type="component" value="Unassembled WGS sequence"/>
</dbReference>
<accession>A0ABS4TVG8</accession>
<keyword evidence="1" id="KW-0805">Transcription regulation</keyword>
<protein>
    <submittedName>
        <fullName evidence="4">DNA-binding transcriptional LysR family regulator</fullName>
    </submittedName>
</protein>
<dbReference type="GO" id="GO:0003677">
    <property type="term" value="F:DNA binding"/>
    <property type="evidence" value="ECO:0007669"/>
    <property type="project" value="UniProtKB-KW"/>
</dbReference>
<dbReference type="InterPro" id="IPR050389">
    <property type="entry name" value="LysR-type_TF"/>
</dbReference>
<keyword evidence="3" id="KW-0804">Transcription</keyword>
<dbReference type="EMBL" id="JAGINW010000001">
    <property type="protein sequence ID" value="MBP2327984.1"/>
    <property type="molecule type" value="Genomic_DNA"/>
</dbReference>
<keyword evidence="5" id="KW-1185">Reference proteome</keyword>
<evidence type="ECO:0000256" key="3">
    <source>
        <dbReference type="ARBA" id="ARBA00023163"/>
    </source>
</evidence>
<evidence type="ECO:0000256" key="2">
    <source>
        <dbReference type="ARBA" id="ARBA00023125"/>
    </source>
</evidence>
<name>A0ABS4TVG8_9PSEU</name>
<dbReference type="Gene3D" id="3.40.190.10">
    <property type="entry name" value="Periplasmic binding protein-like II"/>
    <property type="match status" value="2"/>
</dbReference>
<dbReference type="SUPFAM" id="SSF53850">
    <property type="entry name" value="Periplasmic binding protein-like II"/>
    <property type="match status" value="1"/>
</dbReference>
<proteinExistence type="predicted"/>
<comment type="caution">
    <text evidence="4">The sequence shown here is derived from an EMBL/GenBank/DDBJ whole genome shotgun (WGS) entry which is preliminary data.</text>
</comment>
<organism evidence="4 5">
    <name type="scientific">Kibdelosporangium banguiense</name>
    <dbReference type="NCBI Taxonomy" id="1365924"/>
    <lineage>
        <taxon>Bacteria</taxon>
        <taxon>Bacillati</taxon>
        <taxon>Actinomycetota</taxon>
        <taxon>Actinomycetes</taxon>
        <taxon>Pseudonocardiales</taxon>
        <taxon>Pseudonocardiaceae</taxon>
        <taxon>Kibdelosporangium</taxon>
    </lineage>
</organism>
<dbReference type="PANTHER" id="PTHR30118:SF15">
    <property type="entry name" value="TRANSCRIPTIONAL REGULATORY PROTEIN"/>
    <property type="match status" value="1"/>
</dbReference>
<evidence type="ECO:0000313" key="5">
    <source>
        <dbReference type="Proteomes" id="UP001519332"/>
    </source>
</evidence>
<gene>
    <name evidence="4" type="ORF">JOF56_008369</name>
</gene>
<dbReference type="RefSeq" id="WP_209645070.1">
    <property type="nucleotide sequence ID" value="NZ_JAGINW010000001.1"/>
</dbReference>